<evidence type="ECO:0000256" key="3">
    <source>
        <dbReference type="ARBA" id="ARBA00022692"/>
    </source>
</evidence>
<evidence type="ECO:0000256" key="1">
    <source>
        <dbReference type="ARBA" id="ARBA00022448"/>
    </source>
</evidence>
<feature type="domain" description="Neurotransmitter-gated ion-channel transmembrane" evidence="17">
    <location>
        <begin position="236"/>
        <end position="385"/>
    </location>
</feature>
<dbReference type="CDD" id="cd19051">
    <property type="entry name" value="LGIC_TM_cation"/>
    <property type="match status" value="1"/>
</dbReference>
<feature type="signal peptide" evidence="14">
    <location>
        <begin position="1"/>
        <end position="22"/>
    </location>
</feature>
<comment type="similarity">
    <text evidence="14">Belongs to the ligand-gated ion channel (TC 1.A.9) family.</text>
</comment>
<keyword evidence="12 14" id="KW-0407">Ion channel</keyword>
<dbReference type="InterPro" id="IPR036734">
    <property type="entry name" value="Neur_chan_lig-bd_sf"/>
</dbReference>
<evidence type="ECO:0000259" key="16">
    <source>
        <dbReference type="Pfam" id="PF02931"/>
    </source>
</evidence>
<evidence type="ECO:0000256" key="12">
    <source>
        <dbReference type="ARBA" id="ARBA00023303"/>
    </source>
</evidence>
<sequence>MGGPAMLLVICLFGQLHLSVTGQGISEYSALTTSLFQGYEKRVRPSVAGSPTTVYMIFEPSSILSLDENEQVLYTYATFKCSWFDDHLAWNTSDYNNITSFLWPQDDVWLPDLIITNSVKNPARLGYDEMPVRVRYTGSVTWYPSKIFATSCDMDVTYYPFDTQICTLILSTKMSTYQEIEIAAGGSPISWAEYSPGSTWDLKTIAVEALDNQGDITRIQFKLTLKRLRTYYVMNIILPVLFLSFTASIVFYLPADAGEKIGMSMTVLLAYAVYLTIIADNMPQTSLQVSLLAVYLTMLLGFTALGVILSVIVLSLHFTGDDIPVGHRTAFITRKIRRFLRLRRYPKRSVNRVSPHMNRQSPSLKHRDIALDGQGFGPHVPSSPEQKLITQQQDKVSATSASGLLRPRTSSHCEKPRYPQDGDAVSSAPSIVYSENDREIIT</sequence>
<gene>
    <name evidence="18" type="ORF">PoB_001053600</name>
</gene>
<dbReference type="AlphaFoldDB" id="A0AAV3YL59"/>
<dbReference type="SUPFAM" id="SSF90112">
    <property type="entry name" value="Neurotransmitter-gated ion-channel transmembrane pore"/>
    <property type="match status" value="1"/>
</dbReference>
<dbReference type="Pfam" id="PF02931">
    <property type="entry name" value="Neur_chan_LBD"/>
    <property type="match status" value="1"/>
</dbReference>
<evidence type="ECO:0000256" key="15">
    <source>
        <dbReference type="SAM" id="MobiDB-lite"/>
    </source>
</evidence>
<keyword evidence="1 14" id="KW-0813">Transport</keyword>
<dbReference type="PANTHER" id="PTHR18945">
    <property type="entry name" value="NEUROTRANSMITTER GATED ION CHANNEL"/>
    <property type="match status" value="1"/>
</dbReference>
<proteinExistence type="inferred from homology"/>
<dbReference type="InterPro" id="IPR038050">
    <property type="entry name" value="Neuro_actylchol_rec"/>
</dbReference>
<keyword evidence="6 14" id="KW-0406">Ion transport</keyword>
<accession>A0AAV3YL59</accession>
<reference evidence="18 19" key="1">
    <citation type="journal article" date="2021" name="Elife">
        <title>Chloroplast acquisition without the gene transfer in kleptoplastic sea slugs, Plakobranchus ocellatus.</title>
        <authorList>
            <person name="Maeda T."/>
            <person name="Takahashi S."/>
            <person name="Yoshida T."/>
            <person name="Shimamura S."/>
            <person name="Takaki Y."/>
            <person name="Nagai Y."/>
            <person name="Toyoda A."/>
            <person name="Suzuki Y."/>
            <person name="Arimoto A."/>
            <person name="Ishii H."/>
            <person name="Satoh N."/>
            <person name="Nishiyama T."/>
            <person name="Hasebe M."/>
            <person name="Maruyama T."/>
            <person name="Minagawa J."/>
            <person name="Obokata J."/>
            <person name="Shigenobu S."/>
        </authorList>
    </citation>
    <scope>NUCLEOTIDE SEQUENCE [LARGE SCALE GENOMIC DNA]</scope>
</reference>
<feature type="compositionally biased region" description="Polar residues" evidence="15">
    <location>
        <begin position="383"/>
        <end position="402"/>
    </location>
</feature>
<protein>
    <submittedName>
        <fullName evidence="18">Histone-lysine N-methyltransferase SETMAR</fullName>
    </submittedName>
</protein>
<evidence type="ECO:0000256" key="14">
    <source>
        <dbReference type="RuleBase" id="RU000687"/>
    </source>
</evidence>
<evidence type="ECO:0000313" key="18">
    <source>
        <dbReference type="EMBL" id="GFN84030.1"/>
    </source>
</evidence>
<dbReference type="Gene3D" id="1.20.58.390">
    <property type="entry name" value="Neurotransmitter-gated ion-channel transmembrane domain"/>
    <property type="match status" value="1"/>
</dbReference>
<dbReference type="FunFam" id="2.70.170.10:FF:000028">
    <property type="entry name" value="AcetylCholine Receptor"/>
    <property type="match status" value="1"/>
</dbReference>
<dbReference type="InterPro" id="IPR036719">
    <property type="entry name" value="Neuro-gated_channel_TM_sf"/>
</dbReference>
<evidence type="ECO:0000256" key="10">
    <source>
        <dbReference type="ARBA" id="ARBA00023180"/>
    </source>
</evidence>
<keyword evidence="7 14" id="KW-0472">Membrane</keyword>
<evidence type="ECO:0000256" key="13">
    <source>
        <dbReference type="ARBA" id="ARBA00034099"/>
    </source>
</evidence>
<evidence type="ECO:0000256" key="6">
    <source>
        <dbReference type="ARBA" id="ARBA00023065"/>
    </source>
</evidence>
<evidence type="ECO:0000256" key="5">
    <source>
        <dbReference type="ARBA" id="ARBA00023018"/>
    </source>
</evidence>
<keyword evidence="9" id="KW-0675">Receptor</keyword>
<feature type="transmembrane region" description="Helical" evidence="14">
    <location>
        <begin position="291"/>
        <end position="318"/>
    </location>
</feature>
<evidence type="ECO:0000313" key="19">
    <source>
        <dbReference type="Proteomes" id="UP000735302"/>
    </source>
</evidence>
<dbReference type="InterPro" id="IPR006202">
    <property type="entry name" value="Neur_chan_lig-bd"/>
</dbReference>
<dbReference type="CDD" id="cd18989">
    <property type="entry name" value="LGIC_ECD_cation"/>
    <property type="match status" value="1"/>
</dbReference>
<evidence type="ECO:0000256" key="4">
    <source>
        <dbReference type="ARBA" id="ARBA00022989"/>
    </source>
</evidence>
<evidence type="ECO:0000256" key="7">
    <source>
        <dbReference type="ARBA" id="ARBA00023136"/>
    </source>
</evidence>
<feature type="chain" id="PRO_5043099009" evidence="14">
    <location>
        <begin position="23"/>
        <end position="442"/>
    </location>
</feature>
<dbReference type="InterPro" id="IPR018000">
    <property type="entry name" value="Neurotransmitter_ion_chnl_CS"/>
</dbReference>
<dbReference type="Pfam" id="PF02932">
    <property type="entry name" value="Neur_chan_memb"/>
    <property type="match status" value="1"/>
</dbReference>
<dbReference type="EMBL" id="BLXT01001274">
    <property type="protein sequence ID" value="GFN84030.1"/>
    <property type="molecule type" value="Genomic_DNA"/>
</dbReference>
<keyword evidence="8" id="KW-1015">Disulfide bond</keyword>
<keyword evidence="19" id="KW-1185">Reference proteome</keyword>
<name>A0AAV3YL59_9GAST</name>
<dbReference type="PRINTS" id="PR00252">
    <property type="entry name" value="NRIONCHANNEL"/>
</dbReference>
<feature type="domain" description="Neurotransmitter-gated ion-channel ligand-binding" evidence="16">
    <location>
        <begin position="30"/>
        <end position="227"/>
    </location>
</feature>
<dbReference type="InterPro" id="IPR006201">
    <property type="entry name" value="Neur_channel"/>
</dbReference>
<keyword evidence="11" id="KW-1071">Ligand-gated ion channel</keyword>
<keyword evidence="2" id="KW-1003">Cell membrane</keyword>
<dbReference type="InterPro" id="IPR002394">
    <property type="entry name" value="Nicotinic_acetylcholine_rcpt"/>
</dbReference>
<feature type="transmembrane region" description="Helical" evidence="14">
    <location>
        <begin position="261"/>
        <end position="279"/>
    </location>
</feature>
<keyword evidence="14" id="KW-0732">Signal</keyword>
<feature type="compositionally biased region" description="Basic and acidic residues" evidence="15">
    <location>
        <begin position="411"/>
        <end position="420"/>
    </location>
</feature>
<evidence type="ECO:0000256" key="9">
    <source>
        <dbReference type="ARBA" id="ARBA00023170"/>
    </source>
</evidence>
<dbReference type="GO" id="GO:0022848">
    <property type="term" value="F:acetylcholine-gated monoatomic cation-selective channel activity"/>
    <property type="evidence" value="ECO:0007669"/>
    <property type="project" value="InterPro"/>
</dbReference>
<dbReference type="InterPro" id="IPR006029">
    <property type="entry name" value="Neurotrans-gated_channel_TM"/>
</dbReference>
<feature type="transmembrane region" description="Helical" evidence="14">
    <location>
        <begin position="231"/>
        <end position="254"/>
    </location>
</feature>
<dbReference type="PROSITE" id="PS00236">
    <property type="entry name" value="NEUROTR_ION_CHANNEL"/>
    <property type="match status" value="1"/>
</dbReference>
<dbReference type="Proteomes" id="UP000735302">
    <property type="component" value="Unassembled WGS sequence"/>
</dbReference>
<keyword evidence="10" id="KW-0325">Glycoprotein</keyword>
<evidence type="ECO:0000256" key="2">
    <source>
        <dbReference type="ARBA" id="ARBA00022475"/>
    </source>
</evidence>
<evidence type="ECO:0000259" key="17">
    <source>
        <dbReference type="Pfam" id="PF02932"/>
    </source>
</evidence>
<organism evidence="18 19">
    <name type="scientific">Plakobranchus ocellatus</name>
    <dbReference type="NCBI Taxonomy" id="259542"/>
    <lineage>
        <taxon>Eukaryota</taxon>
        <taxon>Metazoa</taxon>
        <taxon>Spiralia</taxon>
        <taxon>Lophotrochozoa</taxon>
        <taxon>Mollusca</taxon>
        <taxon>Gastropoda</taxon>
        <taxon>Heterobranchia</taxon>
        <taxon>Euthyneura</taxon>
        <taxon>Panpulmonata</taxon>
        <taxon>Sacoglossa</taxon>
        <taxon>Placobranchoidea</taxon>
        <taxon>Plakobranchidae</taxon>
        <taxon>Plakobranchus</taxon>
    </lineage>
</organism>
<feature type="region of interest" description="Disordered" evidence="15">
    <location>
        <begin position="376"/>
        <end position="442"/>
    </location>
</feature>
<dbReference type="PRINTS" id="PR00254">
    <property type="entry name" value="NICOTINICR"/>
</dbReference>
<keyword evidence="4 14" id="KW-1133">Transmembrane helix</keyword>
<evidence type="ECO:0000256" key="11">
    <source>
        <dbReference type="ARBA" id="ARBA00023286"/>
    </source>
</evidence>
<comment type="caution">
    <text evidence="18">The sequence shown here is derived from an EMBL/GenBank/DDBJ whole genome shotgun (WGS) entry which is preliminary data.</text>
</comment>
<evidence type="ECO:0000256" key="8">
    <source>
        <dbReference type="ARBA" id="ARBA00023157"/>
    </source>
</evidence>
<dbReference type="GO" id="GO:0045211">
    <property type="term" value="C:postsynaptic membrane"/>
    <property type="evidence" value="ECO:0007669"/>
    <property type="project" value="InterPro"/>
</dbReference>
<dbReference type="Gene3D" id="2.70.170.10">
    <property type="entry name" value="Neurotransmitter-gated ion-channel ligand-binding domain"/>
    <property type="match status" value="1"/>
</dbReference>
<comment type="caution">
    <text evidence="14">Lacks conserved residue(s) required for the propagation of feature annotation.</text>
</comment>
<dbReference type="SUPFAM" id="SSF63712">
    <property type="entry name" value="Nicotinic receptor ligand binding domain-like"/>
    <property type="match status" value="1"/>
</dbReference>
<keyword evidence="5" id="KW-0770">Synapse</keyword>
<keyword evidence="3 14" id="KW-0812">Transmembrane</keyword>
<dbReference type="GO" id="GO:0004888">
    <property type="term" value="F:transmembrane signaling receptor activity"/>
    <property type="evidence" value="ECO:0007669"/>
    <property type="project" value="InterPro"/>
</dbReference>
<comment type="subcellular location">
    <subcellularLocation>
        <location evidence="13">Synaptic cell membrane</location>
        <topology evidence="13">Multi-pass membrane protein</topology>
    </subcellularLocation>
</comment>